<protein>
    <submittedName>
        <fullName evidence="1">Type I-E CRISPR-associated protein Cas7/Cse4/CasC</fullName>
    </submittedName>
</protein>
<organism evidence="1 2">
    <name type="scientific">Streptomyces daliensis</name>
    <dbReference type="NCBI Taxonomy" id="299421"/>
    <lineage>
        <taxon>Bacteria</taxon>
        <taxon>Bacillati</taxon>
        <taxon>Actinomycetota</taxon>
        <taxon>Actinomycetes</taxon>
        <taxon>Kitasatosporales</taxon>
        <taxon>Streptomycetaceae</taxon>
        <taxon>Streptomyces</taxon>
    </lineage>
</organism>
<reference evidence="1" key="1">
    <citation type="submission" date="2021-04" db="EMBL/GenBank/DDBJ databases">
        <title>Sequencing of actinobacteria type strains.</title>
        <authorList>
            <person name="Nguyen G.-S."/>
            <person name="Wentzel A."/>
        </authorList>
    </citation>
    <scope>NUCLEOTIDE SEQUENCE</scope>
    <source>
        <strain evidence="1">DSM 42095</strain>
    </source>
</reference>
<accession>A0A8T4IZ32</accession>
<gene>
    <name evidence="1" type="primary">cas7e</name>
    <name evidence="1" type="ORF">KDA82_28455</name>
</gene>
<dbReference type="Proteomes" id="UP000675554">
    <property type="component" value="Unassembled WGS sequence"/>
</dbReference>
<sequence length="394" mass="42299">MTSASAPIAGRFIEAHIIQAVPYANLNRDDTNSVKTVQFGGVNRTRVSSQSWKRAMRLRLQKHLGEEALRTRRLAARIQRHLADERGWPEELAARAGQHVVVASSVGGEAPKKEEGDIAWTTPAMVYVPDTAVAELCDLVEEHREGLEKAKDSKTLKQKDALVPTQRIDDVLRSRNGVINLFGRMLAQVGEAKVDGAVQVAHAFTTHSTDTEIDYFSAVDDVTDDWADTTGSAHMGHAEHSAGVLYRYVVLDLADLLENTGGDAKAARRLAAGFLEAALMSLPQAKKNSTAAHTIPDLAHLTVRADRPVSYASAFEQPVRHGRDGGHTAPSIDALAAYAEAVGRLLSKDHALFRAHASLSAKDITGLGKRVDSFEALTSGALDAALASPAEGTA</sequence>
<comment type="caution">
    <text evidence="1">The sequence shown here is derived from an EMBL/GenBank/DDBJ whole genome shotgun (WGS) entry which is preliminary data.</text>
</comment>
<dbReference type="EMBL" id="JAGSMN010000763">
    <property type="protein sequence ID" value="MBR7676868.1"/>
    <property type="molecule type" value="Genomic_DNA"/>
</dbReference>
<evidence type="ECO:0000313" key="1">
    <source>
        <dbReference type="EMBL" id="MBR7676868.1"/>
    </source>
</evidence>
<dbReference type="NCBIfam" id="TIGR01869">
    <property type="entry name" value="casC_Cse4"/>
    <property type="match status" value="1"/>
</dbReference>
<keyword evidence="2" id="KW-1185">Reference proteome</keyword>
<name>A0A8T4IZ32_9ACTN</name>
<dbReference type="Pfam" id="PF09344">
    <property type="entry name" value="Cas_CT1975"/>
    <property type="match status" value="1"/>
</dbReference>
<proteinExistence type="predicted"/>
<dbReference type="InterPro" id="IPR010148">
    <property type="entry name" value="CRISPR-assoc_prot_CT1975"/>
</dbReference>
<evidence type="ECO:0000313" key="2">
    <source>
        <dbReference type="Proteomes" id="UP000675554"/>
    </source>
</evidence>
<dbReference type="AlphaFoldDB" id="A0A8T4IZ32"/>